<keyword evidence="2" id="KW-0378">Hydrolase</keyword>
<dbReference type="Proteomes" id="UP000011602">
    <property type="component" value="Unassembled WGS sequence"/>
</dbReference>
<name>L9WI57_9EURY</name>
<dbReference type="InterPro" id="IPR050992">
    <property type="entry name" value="CheZ_family_phosphatases"/>
</dbReference>
<accession>L9WI57</accession>
<evidence type="ECO:0000256" key="1">
    <source>
        <dbReference type="ARBA" id="ARBA00022500"/>
    </source>
</evidence>
<evidence type="ECO:0000256" key="2">
    <source>
        <dbReference type="ARBA" id="ARBA00022801"/>
    </source>
</evidence>
<organism evidence="3 4">
    <name type="scientific">Natronolimnohabitans innermongolicus JCM 12255</name>
    <dbReference type="NCBI Taxonomy" id="1227499"/>
    <lineage>
        <taxon>Archaea</taxon>
        <taxon>Methanobacteriati</taxon>
        <taxon>Methanobacteriota</taxon>
        <taxon>Stenosarchaea group</taxon>
        <taxon>Halobacteria</taxon>
        <taxon>Halobacteriales</taxon>
        <taxon>Natrialbaceae</taxon>
        <taxon>Natronolimnohabitans</taxon>
    </lineage>
</organism>
<dbReference type="AlphaFoldDB" id="L9WI57"/>
<keyword evidence="1" id="KW-0145">Chemotaxis</keyword>
<protein>
    <submittedName>
        <fullName evidence="3">Chemotaxis protein CheC</fullName>
    </submittedName>
</protein>
<dbReference type="GO" id="GO:0016787">
    <property type="term" value="F:hydrolase activity"/>
    <property type="evidence" value="ECO:0007669"/>
    <property type="project" value="UniProtKB-KW"/>
</dbReference>
<dbReference type="eggNOG" id="arCOG02381">
    <property type="taxonomic scope" value="Archaea"/>
</dbReference>
<dbReference type="Gene3D" id="3.40.1550.10">
    <property type="entry name" value="CheC-like"/>
    <property type="match status" value="2"/>
</dbReference>
<reference evidence="3 4" key="1">
    <citation type="journal article" date="2014" name="PLoS Genet.">
        <title>Phylogenetically driven sequencing of extremely halophilic archaea reveals strategies for static and dynamic osmo-response.</title>
        <authorList>
            <person name="Becker E.A."/>
            <person name="Seitzer P.M."/>
            <person name="Tritt A."/>
            <person name="Larsen D."/>
            <person name="Krusor M."/>
            <person name="Yao A.I."/>
            <person name="Wu D."/>
            <person name="Madern D."/>
            <person name="Eisen J.A."/>
            <person name="Darling A.E."/>
            <person name="Facciotti M.T."/>
        </authorList>
    </citation>
    <scope>NUCLEOTIDE SEQUENCE [LARGE SCALE GENOMIC DNA]</scope>
    <source>
        <strain evidence="3 4">JCM 12255</strain>
    </source>
</reference>
<dbReference type="PATRIC" id="fig|1227499.3.peg.4294"/>
<keyword evidence="4" id="KW-1185">Reference proteome</keyword>
<evidence type="ECO:0000313" key="4">
    <source>
        <dbReference type="Proteomes" id="UP000011602"/>
    </source>
</evidence>
<dbReference type="PANTHER" id="PTHR43693">
    <property type="entry name" value="PROTEIN PHOSPHATASE CHEZ"/>
    <property type="match status" value="1"/>
</dbReference>
<dbReference type="STRING" id="1227499.C493_20902"/>
<proteinExistence type="predicted"/>
<sequence>MAIDGADGASDRLSGLTGVDTDVGCTRLHVVSAEEVTREFERDETLAITISLEGFLEGEAVTVFDKGSAGELAESFMPMLPEDGYTPKHEAAVEEICNVMVSGYVDGWANVHDESIVMSPPTVVSSALPDEDGTDFAPVDGANHVVSQRSSISTPDEDVGFQMYLFLDEHSGESLLGTDAEEGAITDDSLDLLQAIAREGTASISDRLAATDSHIEATVDSLEIVPAERLSAETADTAGVATVVELLDPPSGCVLVLFDEDSASTVADLIEPSSIDSVAAESPVETDSDTDASVESLGALVATSLVDGVADATGREIETAAPAVVHDMRSSIVTDAVVNLDPRDRFVVTLGATLESAETELDCDIYTLLTPDELSREWSQE</sequence>
<dbReference type="GO" id="GO:0006935">
    <property type="term" value="P:chemotaxis"/>
    <property type="evidence" value="ECO:0007669"/>
    <property type="project" value="UniProtKB-KW"/>
</dbReference>
<dbReference type="InterPro" id="IPR028976">
    <property type="entry name" value="CheC-like_sf"/>
</dbReference>
<dbReference type="CDD" id="cd17911">
    <property type="entry name" value="CheC_ClassIII"/>
    <property type="match status" value="2"/>
</dbReference>
<dbReference type="EMBL" id="AOHZ01000098">
    <property type="protein sequence ID" value="ELY49195.1"/>
    <property type="molecule type" value="Genomic_DNA"/>
</dbReference>
<evidence type="ECO:0000313" key="3">
    <source>
        <dbReference type="EMBL" id="ELY49195.1"/>
    </source>
</evidence>
<comment type="caution">
    <text evidence="3">The sequence shown here is derived from an EMBL/GenBank/DDBJ whole genome shotgun (WGS) entry which is preliminary data.</text>
</comment>
<dbReference type="SUPFAM" id="SSF103039">
    <property type="entry name" value="CheC-like"/>
    <property type="match status" value="2"/>
</dbReference>
<dbReference type="PANTHER" id="PTHR43693:SF1">
    <property type="entry name" value="PROTEIN PHOSPHATASE CHEZ"/>
    <property type="match status" value="1"/>
</dbReference>
<gene>
    <name evidence="3" type="ORF">C493_20902</name>
</gene>